<name>A0ACC3YZ88_COLTU</name>
<proteinExistence type="predicted"/>
<organism evidence="1 2">
    <name type="scientific">Colletotrichum truncatum</name>
    <name type="common">Anthracnose fungus</name>
    <name type="synonym">Colletotrichum capsici</name>
    <dbReference type="NCBI Taxonomy" id="5467"/>
    <lineage>
        <taxon>Eukaryota</taxon>
        <taxon>Fungi</taxon>
        <taxon>Dikarya</taxon>
        <taxon>Ascomycota</taxon>
        <taxon>Pezizomycotina</taxon>
        <taxon>Sordariomycetes</taxon>
        <taxon>Hypocreomycetidae</taxon>
        <taxon>Glomerellales</taxon>
        <taxon>Glomerellaceae</taxon>
        <taxon>Colletotrichum</taxon>
        <taxon>Colletotrichum truncatum species complex</taxon>
    </lineage>
</organism>
<keyword evidence="2" id="KW-1185">Reference proteome</keyword>
<dbReference type="EMBL" id="VUJX02000004">
    <property type="protein sequence ID" value="KAL0937226.1"/>
    <property type="molecule type" value="Genomic_DNA"/>
</dbReference>
<gene>
    <name evidence="1" type="ORF">CTRU02_206957</name>
</gene>
<accession>A0ACC3YZ88</accession>
<protein>
    <submittedName>
        <fullName evidence="1">Lysophospholipase</fullName>
    </submittedName>
</protein>
<comment type="caution">
    <text evidence="1">The sequence shown here is derived from an EMBL/GenBank/DDBJ whole genome shotgun (WGS) entry which is preliminary data.</text>
</comment>
<dbReference type="Proteomes" id="UP000805649">
    <property type="component" value="Unassembled WGS sequence"/>
</dbReference>
<reference evidence="1 2" key="1">
    <citation type="journal article" date="2020" name="Phytopathology">
        <title>Genome Sequence Resources of Colletotrichum truncatum, C. plurivorum, C. musicola, and C. sojae: Four Species Pathogenic to Soybean (Glycine max).</title>
        <authorList>
            <person name="Rogerio F."/>
            <person name="Boufleur T.R."/>
            <person name="Ciampi-Guillardi M."/>
            <person name="Sukno S.A."/>
            <person name="Thon M.R."/>
            <person name="Massola Junior N.S."/>
            <person name="Baroncelli R."/>
        </authorList>
    </citation>
    <scope>NUCLEOTIDE SEQUENCE [LARGE SCALE GENOMIC DNA]</scope>
    <source>
        <strain evidence="1 2">CMES1059</strain>
    </source>
</reference>
<sequence length="666" mass="71555">MRILLAISSIPSIAISAAAVVASGPAAPHNGQLGDLNLRALPDSPSGNYAPEVVDCPTNRPTIRSANSLSKSETEWLPKRREKTISHMKDFLKRSNISDFDAVAYIETIGRNLTALPNIGLAISGGGYRAFMNGAGFLAAVDSRVDGSTSPGGLGGLLQSSTYLSGLSGGSWLIGSLYANNFSTVTNLRDGSPNSAIWALDRSILEGPKESGISILNTASYWSDVAEQVRRKREKGFNTSITDYWGRTLSYQLINATDGGPGYTFSSIAVTKEFTDAEQPLPIIVADERSPGTKVVSLNSTVFEFNPWEMGSFDPTLFGFAPTRYIGSNFTGGIIPSDETCIRGFDQFGYIMGTSSSLFNQFMLRNISDKVHIPSFLKEAITDIMKELGDNNDDIAQYSPNPFLGFNTLDNRNAGQKELGLVDGGEDGQNIPLHPLIQPTRAVDVIFAVDSSSNGKYTWPNGTSLRATYKRSLSGIANGTRFPVIPDAETFINLGLNRRPTAFGCDVNNQSAFSNSTSKSSPVPPLIVYIPNTPYTAWSNVSTFDMEFPLGQRNNVIQNGFNVATMGNGTVDAGWRTCVGCFVLQRSFAKTGTTVPAACQRCFNQFCWNGTVDSRPVSADEPSPLLQLASTTSVAARSSTAFGSWQSVLAIASVTVITLLFPFGNV</sequence>
<evidence type="ECO:0000313" key="1">
    <source>
        <dbReference type="EMBL" id="KAL0937226.1"/>
    </source>
</evidence>
<evidence type="ECO:0000313" key="2">
    <source>
        <dbReference type="Proteomes" id="UP000805649"/>
    </source>
</evidence>